<gene>
    <name evidence="1" type="ordered locus">Metbo_1774</name>
</gene>
<dbReference type="HOGENOM" id="CLU_3075343_0_0_2"/>
<evidence type="ECO:0000313" key="2">
    <source>
        <dbReference type="Proteomes" id="UP000007490"/>
    </source>
</evidence>
<organism evidence="1 2">
    <name type="scientific">Methanobacterium lacus (strain AL-21)</name>
    <dbReference type="NCBI Taxonomy" id="877455"/>
    <lineage>
        <taxon>Archaea</taxon>
        <taxon>Methanobacteriati</taxon>
        <taxon>Methanobacteriota</taxon>
        <taxon>Methanomada group</taxon>
        <taxon>Methanobacteria</taxon>
        <taxon>Methanobacteriales</taxon>
        <taxon>Methanobacteriaceae</taxon>
        <taxon>Methanobacterium</taxon>
    </lineage>
</organism>
<sequence>MNQINYVNDIALKLEPHETWRLMSYWPKIMERVHIIAKNMDMLLTEKSQQTY</sequence>
<dbReference type="AlphaFoldDB" id="F0TA47"/>
<reference evidence="1 2" key="2">
    <citation type="journal article" date="2014" name="Int. J. Syst. Evol. Microbiol.">
        <title>Methanobacterium paludis sp. nov. and a novel strain of Methanobacterium lacus isolated from northern peatlands.</title>
        <authorList>
            <person name="Cadillo-Quiroz H."/>
            <person name="Brauer S.L."/>
            <person name="Goodson N."/>
            <person name="Yavitt J.B."/>
            <person name="Zinder S.H."/>
        </authorList>
    </citation>
    <scope>NUCLEOTIDE SEQUENCE [LARGE SCALE GENOMIC DNA]</scope>
    <source>
        <strain evidence="1 2">AL-21</strain>
    </source>
</reference>
<keyword evidence="2" id="KW-1185">Reference proteome</keyword>
<dbReference type="Proteomes" id="UP000007490">
    <property type="component" value="Chromosome"/>
</dbReference>
<dbReference type="KEGG" id="mel:Metbo_1774"/>
<proteinExistence type="predicted"/>
<evidence type="ECO:0000313" key="1">
    <source>
        <dbReference type="EMBL" id="ADZ09997.1"/>
    </source>
</evidence>
<protein>
    <submittedName>
        <fullName evidence="1">Uncharacterized protein</fullName>
    </submittedName>
</protein>
<accession>F0TA47</accession>
<dbReference type="EMBL" id="CP002551">
    <property type="protein sequence ID" value="ADZ09997.1"/>
    <property type="molecule type" value="Genomic_DNA"/>
</dbReference>
<name>F0TA47_METLA</name>
<reference evidence="2" key="1">
    <citation type="submission" date="2011-02" db="EMBL/GenBank/DDBJ databases">
        <title>Complete sequence of Methanobacterium sp. AL-21.</title>
        <authorList>
            <consortium name="US DOE Joint Genome Institute"/>
            <person name="Lucas S."/>
            <person name="Copeland A."/>
            <person name="Lapidus A."/>
            <person name="Cheng J.-F."/>
            <person name="Goodwin L."/>
            <person name="Pitluck S."/>
            <person name="Chertkov O."/>
            <person name="Detter J.C."/>
            <person name="Han C."/>
            <person name="Tapia R."/>
            <person name="Land M."/>
            <person name="Hauser L."/>
            <person name="Kyrpides N."/>
            <person name="Ivanova N."/>
            <person name="Mikhailova N."/>
            <person name="Pagani I."/>
            <person name="Cadillo-Quiroz H."/>
            <person name="Imachi H."/>
            <person name="Zinder S."/>
            <person name="Liu W."/>
            <person name="Woyke T."/>
        </authorList>
    </citation>
    <scope>NUCLEOTIDE SEQUENCE [LARGE SCALE GENOMIC DNA]</scope>
    <source>
        <strain evidence="2">AL-21</strain>
    </source>
</reference>